<reference evidence="1 2" key="1">
    <citation type="journal article" date="2020" name="Appl. Environ. Microbiol.">
        <title>Genomic Characteristics of a Novel Species of Ammonia-Oxidizing Archaea from the Jiulong River Estuary.</title>
        <authorList>
            <person name="Zou D."/>
            <person name="Wan R."/>
            <person name="Han L."/>
            <person name="Xu M.N."/>
            <person name="Liu Y."/>
            <person name="Liu H."/>
            <person name="Kao S.J."/>
            <person name="Li M."/>
        </authorList>
    </citation>
    <scope>NUCLEOTIDE SEQUENCE [LARGE SCALE GENOMIC DNA]</scope>
    <source>
        <strain evidence="1">W1bin1</strain>
    </source>
</reference>
<organism evidence="1 2">
    <name type="scientific">Candidatus Nitrosomaritimum aestuariumsis</name>
    <dbReference type="NCBI Taxonomy" id="3342354"/>
    <lineage>
        <taxon>Archaea</taxon>
        <taxon>Nitrososphaerota</taxon>
        <taxon>Nitrososphaeria</taxon>
        <taxon>Nitrosopumilales</taxon>
        <taxon>Nitrosopumilaceae</taxon>
        <taxon>Candidatus Nitrosomaritimum</taxon>
    </lineage>
</organism>
<accession>A0AC60W0H5</accession>
<comment type="caution">
    <text evidence="1">The sequence shown here is derived from an EMBL/GenBank/DDBJ whole genome shotgun (WGS) entry which is preliminary data.</text>
</comment>
<protein>
    <submittedName>
        <fullName evidence="1">Uncharacterized protein</fullName>
    </submittedName>
</protein>
<dbReference type="Proteomes" id="UP000559653">
    <property type="component" value="Unassembled WGS sequence"/>
</dbReference>
<evidence type="ECO:0000313" key="1">
    <source>
        <dbReference type="EMBL" id="MBA4452753.1"/>
    </source>
</evidence>
<gene>
    <name evidence="1" type="ORF">H2B03_06270</name>
</gene>
<dbReference type="EMBL" id="JACEMZ010000041">
    <property type="protein sequence ID" value="MBA4452753.1"/>
    <property type="molecule type" value="Genomic_DNA"/>
</dbReference>
<name>A0AC60W0H5_9ARCH</name>
<sequence length="125" mass="14386">MDDLVIKQLRDLYELNPGIPHRAFQFPRLPPGITHPMFKIHENPTKEKFSQDTASLNKKLDGFQKLYQQHASGLMGMNSSTIIPPGHPLFSERNSVESLKAENDKLLKQNLELKKRLEKENSDHI</sequence>
<proteinExistence type="predicted"/>
<evidence type="ECO:0000313" key="2">
    <source>
        <dbReference type="Proteomes" id="UP000559653"/>
    </source>
</evidence>